<dbReference type="SUPFAM" id="SSF46785">
    <property type="entry name" value="Winged helix' DNA-binding domain"/>
    <property type="match status" value="1"/>
</dbReference>
<dbReference type="InterPro" id="IPR000835">
    <property type="entry name" value="HTH_MarR-typ"/>
</dbReference>
<dbReference type="EMBL" id="BAHC01000135">
    <property type="protein sequence ID" value="GAB91475.1"/>
    <property type="molecule type" value="Genomic_DNA"/>
</dbReference>
<protein>
    <submittedName>
        <fullName evidence="2">Putative MarR family transcriptional regulator</fullName>
    </submittedName>
</protein>
<dbReference type="PANTHER" id="PTHR33164:SF99">
    <property type="entry name" value="MARR FAMILY REGULATORY PROTEIN"/>
    <property type="match status" value="1"/>
</dbReference>
<dbReference type="eggNOG" id="COG1846">
    <property type="taxonomic scope" value="Bacteria"/>
</dbReference>
<dbReference type="Gene3D" id="1.10.10.10">
    <property type="entry name" value="Winged helix-like DNA-binding domain superfamily/Winged helix DNA-binding domain"/>
    <property type="match status" value="1"/>
</dbReference>
<reference evidence="2 3" key="1">
    <citation type="submission" date="2012-08" db="EMBL/GenBank/DDBJ databases">
        <title>Whole genome shotgun sequence of Gordonia rhizosphera NBRC 16068.</title>
        <authorList>
            <person name="Takarada H."/>
            <person name="Isaki S."/>
            <person name="Hosoyama A."/>
            <person name="Tsuchikane K."/>
            <person name="Katsumata H."/>
            <person name="Baba S."/>
            <person name="Ohji S."/>
            <person name="Yamazaki S."/>
            <person name="Fujita N."/>
        </authorList>
    </citation>
    <scope>NUCLEOTIDE SEQUENCE [LARGE SCALE GENOMIC DNA]</scope>
    <source>
        <strain evidence="2 3">NBRC 16068</strain>
    </source>
</reference>
<organism evidence="2 3">
    <name type="scientific">Gordonia rhizosphera NBRC 16068</name>
    <dbReference type="NCBI Taxonomy" id="1108045"/>
    <lineage>
        <taxon>Bacteria</taxon>
        <taxon>Bacillati</taxon>
        <taxon>Actinomycetota</taxon>
        <taxon>Actinomycetes</taxon>
        <taxon>Mycobacteriales</taxon>
        <taxon>Gordoniaceae</taxon>
        <taxon>Gordonia</taxon>
    </lineage>
</organism>
<name>K6VX30_9ACTN</name>
<gene>
    <name evidence="2" type="ORF">GORHZ_135_00240</name>
</gene>
<accession>K6VX30</accession>
<dbReference type="InterPro" id="IPR036388">
    <property type="entry name" value="WH-like_DNA-bd_sf"/>
</dbReference>
<dbReference type="InterPro" id="IPR036390">
    <property type="entry name" value="WH_DNA-bd_sf"/>
</dbReference>
<dbReference type="GO" id="GO:0006950">
    <property type="term" value="P:response to stress"/>
    <property type="evidence" value="ECO:0007669"/>
    <property type="project" value="TreeGrafter"/>
</dbReference>
<comment type="caution">
    <text evidence="2">The sequence shown here is derived from an EMBL/GenBank/DDBJ whole genome shotgun (WGS) entry which is preliminary data.</text>
</comment>
<dbReference type="PROSITE" id="PS50995">
    <property type="entry name" value="HTH_MARR_2"/>
    <property type="match status" value="1"/>
</dbReference>
<dbReference type="AlphaFoldDB" id="K6VX30"/>
<dbReference type="GO" id="GO:0003700">
    <property type="term" value="F:DNA-binding transcription factor activity"/>
    <property type="evidence" value="ECO:0007669"/>
    <property type="project" value="InterPro"/>
</dbReference>
<dbReference type="RefSeq" id="WP_006334958.1">
    <property type="nucleotide sequence ID" value="NZ_BAHC01000135.1"/>
</dbReference>
<dbReference type="PANTHER" id="PTHR33164">
    <property type="entry name" value="TRANSCRIPTIONAL REGULATOR, MARR FAMILY"/>
    <property type="match status" value="1"/>
</dbReference>
<dbReference type="STRING" id="1108045.GORHZ_135_00240"/>
<evidence type="ECO:0000259" key="1">
    <source>
        <dbReference type="PROSITE" id="PS50995"/>
    </source>
</evidence>
<feature type="domain" description="HTH marR-type" evidence="1">
    <location>
        <begin position="6"/>
        <end position="142"/>
    </location>
</feature>
<dbReference type="Pfam" id="PF01047">
    <property type="entry name" value="MarR"/>
    <property type="match status" value="1"/>
</dbReference>
<evidence type="ECO:0000313" key="2">
    <source>
        <dbReference type="EMBL" id="GAB91475.1"/>
    </source>
</evidence>
<dbReference type="Proteomes" id="UP000008363">
    <property type="component" value="Unassembled WGS sequence"/>
</dbReference>
<evidence type="ECO:0000313" key="3">
    <source>
        <dbReference type="Proteomes" id="UP000008363"/>
    </source>
</evidence>
<sequence>MPTDPRMAAWRPFVETTARLQTLLDAELRAAVGMSMSDYNILLILHEASGNRLRMRDLADHMIFSTSRLSYQIDTMARKGWLCRERAPEDRRGNYAVLTDAGREAFAAAARIHADSVQRHFLDAISADDGKALRHIMIRLSEHLDA</sequence>
<proteinExistence type="predicted"/>
<keyword evidence="3" id="KW-1185">Reference proteome</keyword>
<dbReference type="SMART" id="SM00347">
    <property type="entry name" value="HTH_MARR"/>
    <property type="match status" value="1"/>
</dbReference>
<dbReference type="InterPro" id="IPR039422">
    <property type="entry name" value="MarR/SlyA-like"/>
</dbReference>